<organism evidence="1 2">
    <name type="scientific">Aspergillus bombycis</name>
    <dbReference type="NCBI Taxonomy" id="109264"/>
    <lineage>
        <taxon>Eukaryota</taxon>
        <taxon>Fungi</taxon>
        <taxon>Dikarya</taxon>
        <taxon>Ascomycota</taxon>
        <taxon>Pezizomycotina</taxon>
        <taxon>Eurotiomycetes</taxon>
        <taxon>Eurotiomycetidae</taxon>
        <taxon>Eurotiales</taxon>
        <taxon>Aspergillaceae</taxon>
        <taxon>Aspergillus</taxon>
    </lineage>
</organism>
<proteinExistence type="predicted"/>
<sequence>MVDWANVRWWVSFATSDLLGGLSPAKDWLKHMVPVLWPKDKAKVNPESAAEQGTQMIRLLEDLEPLLTNARDLCSSLEAQGTQAKERVALVDAWEIRLDEREIRLNKWSASVKARETSLDAREALVAERENEVGAREAASTLEEERNLRVLNDFLSDIEGILRGPGDRP</sequence>
<gene>
    <name evidence="1" type="ORF">ABOM_001470</name>
</gene>
<reference evidence="1 2" key="1">
    <citation type="journal article" date="2016" name="Genome Biol. Evol.">
        <title>Draft genome sequence of an aflatoxigenic Aspergillus species, A. bombycis.</title>
        <authorList>
            <person name="Moore G.G."/>
            <person name="Mack B.M."/>
            <person name="Beltz S.B."/>
            <person name="Gilbert M.K."/>
        </authorList>
    </citation>
    <scope>NUCLEOTIDE SEQUENCE [LARGE SCALE GENOMIC DNA]</scope>
    <source>
        <strain evidence="2">NRRL 26010</strain>
    </source>
</reference>
<dbReference type="AlphaFoldDB" id="A0A1F8AF03"/>
<comment type="caution">
    <text evidence="1">The sequence shown here is derived from an EMBL/GenBank/DDBJ whole genome shotgun (WGS) entry which is preliminary data.</text>
</comment>
<evidence type="ECO:0000313" key="1">
    <source>
        <dbReference type="EMBL" id="OGM49925.1"/>
    </source>
</evidence>
<name>A0A1F8AF03_9EURO</name>
<accession>A0A1F8AF03</accession>
<dbReference type="RefSeq" id="XP_022393642.1">
    <property type="nucleotide sequence ID" value="XM_022528600.1"/>
</dbReference>
<keyword evidence="2" id="KW-1185">Reference proteome</keyword>
<evidence type="ECO:0000313" key="2">
    <source>
        <dbReference type="Proteomes" id="UP000179179"/>
    </source>
</evidence>
<dbReference type="OrthoDB" id="5960234at2759"/>
<dbReference type="Proteomes" id="UP000179179">
    <property type="component" value="Unassembled WGS sequence"/>
</dbReference>
<protein>
    <submittedName>
        <fullName evidence="1">Uncharacterized protein</fullName>
    </submittedName>
</protein>
<dbReference type="GeneID" id="34444860"/>
<dbReference type="EMBL" id="LYCR01000006">
    <property type="protein sequence ID" value="OGM49925.1"/>
    <property type="molecule type" value="Genomic_DNA"/>
</dbReference>